<dbReference type="SUPFAM" id="SSF55486">
    <property type="entry name" value="Metalloproteases ('zincins'), catalytic domain"/>
    <property type="match status" value="1"/>
</dbReference>
<dbReference type="InterPro" id="IPR036383">
    <property type="entry name" value="TSP1_rpt_sf"/>
</dbReference>
<evidence type="ECO:0000256" key="6">
    <source>
        <dbReference type="ARBA" id="ARBA00023180"/>
    </source>
</evidence>
<feature type="binding site" evidence="7">
    <location>
        <position position="229"/>
    </location>
    <ligand>
        <name>Zn(2+)</name>
        <dbReference type="ChEBI" id="CHEBI:29105"/>
        <note>catalytic</note>
    </ligand>
</feature>
<feature type="domain" description="Peptidase M12A" evidence="10">
    <location>
        <begin position="135"/>
        <end position="332"/>
    </location>
</feature>
<comment type="caution">
    <text evidence="11">The sequence shown here is derived from an EMBL/GenBank/DDBJ whole genome shotgun (WGS) entry which is preliminary data.</text>
</comment>
<keyword evidence="3 7" id="KW-0378">Hydrolase</keyword>
<proteinExistence type="predicted"/>
<dbReference type="PROSITE" id="PS50092">
    <property type="entry name" value="TSP1"/>
    <property type="match status" value="2"/>
</dbReference>
<keyword evidence="5 7" id="KW-0482">Metalloprotease</keyword>
<comment type="cofactor">
    <cofactor evidence="7 8">
        <name>Zn(2+)</name>
        <dbReference type="ChEBI" id="CHEBI:29105"/>
    </cofactor>
    <text evidence="7 8">Binds 1 zinc ion per subunit.</text>
</comment>
<dbReference type="Gene3D" id="2.20.100.10">
    <property type="entry name" value="Thrombospondin type-1 (TSP1) repeat"/>
    <property type="match status" value="1"/>
</dbReference>
<keyword evidence="12" id="KW-1185">Reference proteome</keyword>
<evidence type="ECO:0000256" key="7">
    <source>
        <dbReference type="PROSITE-ProRule" id="PRU01211"/>
    </source>
</evidence>
<feature type="binding site" evidence="7">
    <location>
        <position position="239"/>
    </location>
    <ligand>
        <name>Zn(2+)</name>
        <dbReference type="ChEBI" id="CHEBI:29105"/>
        <note>catalytic</note>
    </ligand>
</feature>
<dbReference type="SUPFAM" id="SSF49899">
    <property type="entry name" value="Concanavalin A-like lectins/glucanases"/>
    <property type="match status" value="1"/>
</dbReference>
<evidence type="ECO:0000256" key="8">
    <source>
        <dbReference type="RuleBase" id="RU361183"/>
    </source>
</evidence>
<evidence type="ECO:0000256" key="4">
    <source>
        <dbReference type="ARBA" id="ARBA00022833"/>
    </source>
</evidence>
<dbReference type="PANTHER" id="PTHR10127">
    <property type="entry name" value="DISCOIDIN, CUB, EGF, LAMININ , AND ZINC METALLOPROTEASE DOMAIN CONTAINING"/>
    <property type="match status" value="1"/>
</dbReference>
<feature type="binding site" evidence="7">
    <location>
        <position position="233"/>
    </location>
    <ligand>
        <name>Zn(2+)</name>
        <dbReference type="ChEBI" id="CHEBI:29105"/>
        <note>catalytic</note>
    </ligand>
</feature>
<dbReference type="CDD" id="cd04280">
    <property type="entry name" value="ZnMc_astacin_like"/>
    <property type="match status" value="1"/>
</dbReference>
<dbReference type="Pfam" id="PF00090">
    <property type="entry name" value="TSP_1"/>
    <property type="match status" value="1"/>
</dbReference>
<keyword evidence="2 7" id="KW-0479">Metal-binding</keyword>
<dbReference type="EMBL" id="CALNXK010000087">
    <property type="protein sequence ID" value="CAH3149630.1"/>
    <property type="molecule type" value="Genomic_DNA"/>
</dbReference>
<dbReference type="SMART" id="SM00235">
    <property type="entry name" value="ZnMc"/>
    <property type="match status" value="1"/>
</dbReference>
<dbReference type="Proteomes" id="UP001159405">
    <property type="component" value="Unassembled WGS sequence"/>
</dbReference>
<reference evidence="11 12" key="1">
    <citation type="submission" date="2022-05" db="EMBL/GenBank/DDBJ databases">
        <authorList>
            <consortium name="Genoscope - CEA"/>
            <person name="William W."/>
        </authorList>
    </citation>
    <scope>NUCLEOTIDE SEQUENCE [LARGE SCALE GENOMIC DNA]</scope>
</reference>
<dbReference type="Gene3D" id="3.40.390.10">
    <property type="entry name" value="Collagenase (Catalytic Domain)"/>
    <property type="match status" value="1"/>
</dbReference>
<evidence type="ECO:0000256" key="3">
    <source>
        <dbReference type="ARBA" id="ARBA00022801"/>
    </source>
</evidence>
<dbReference type="SMART" id="SM00137">
    <property type="entry name" value="MAM"/>
    <property type="match status" value="1"/>
</dbReference>
<gene>
    <name evidence="11" type="ORF">PLOB_00047407</name>
</gene>
<dbReference type="PRINTS" id="PR00480">
    <property type="entry name" value="ASTACIN"/>
</dbReference>
<evidence type="ECO:0000256" key="5">
    <source>
        <dbReference type="ARBA" id="ARBA00023049"/>
    </source>
</evidence>
<dbReference type="PROSITE" id="PS00740">
    <property type="entry name" value="MAM_1"/>
    <property type="match status" value="1"/>
</dbReference>
<evidence type="ECO:0000313" key="11">
    <source>
        <dbReference type="EMBL" id="CAH3149630.1"/>
    </source>
</evidence>
<evidence type="ECO:0000313" key="12">
    <source>
        <dbReference type="Proteomes" id="UP001159405"/>
    </source>
</evidence>
<dbReference type="Pfam" id="PF00629">
    <property type="entry name" value="MAM"/>
    <property type="match status" value="1"/>
</dbReference>
<dbReference type="PROSITE" id="PS51864">
    <property type="entry name" value="ASTACIN"/>
    <property type="match status" value="1"/>
</dbReference>
<dbReference type="SMART" id="SM00209">
    <property type="entry name" value="TSP1"/>
    <property type="match status" value="2"/>
</dbReference>
<sequence length="709" mass="80351">MFHRCNKSRRKPRVVLRRKKSEEATSVIFVRSRSLLHCDRLNKMAAVKGVITLCLVLGFALDGFAIPVKSWHKERDDSSDEDEEISNHIAKANKAVAESLFEGDIVLSPFDLKFVDTREEGDVDGDLEPRRRKRNADRNRRILWHDKIVPYKFDPGLPADYISSVREAIAEYHKHTCLKFVERTNQPNWLLFVFKAGCWSSVGKKYWRYDYGQEVSLGSGCNHKGTVMHEIMHAIGFWHEQSRPDRNLYVEVLWENILDGQSHNFNKYDRGRIDTLHVPYDYDSIMHYGIDSFSRNGKATIRSIKDSARSLGQRNGFTQLDIQEINSLYECSSANGPGWSRWSDFGPCGANCKKYRQRYCTSTNKDVHCPGHSNGVETEERVCPHQECYAPVDGHWGRWSSWATCSKTCGNGTKVRTRKCDDPPPLNSGKSCPGDDKEQEACILRRCGLGADDCDFDFADGMCHWSNDQSSSSDFKWLLGSGSTPSSLTGPSADHTSGAGKYLYVEASSPAQEGDKARLLSHQFPSTAARCLSFWYHMYGSSTGNLSVYTLAKDFKRTLLWQKAGNQGNQWMQAKVSITSSLEYKVEIEAIRGASFRGDIGLDDISFTDGPCMEEIGCYKDNPQSRTFPLVVKNLRSEIDWYHLEKTVQKCALLSKQRNYKIFAIQFYGECWSGETSKVHYNRFGAVDKSQCPFGVGGPNVNAVYRILP</sequence>
<evidence type="ECO:0000259" key="9">
    <source>
        <dbReference type="PROSITE" id="PS50060"/>
    </source>
</evidence>
<dbReference type="PANTHER" id="PTHR10127:SF780">
    <property type="entry name" value="METALLOENDOPEPTIDASE"/>
    <property type="match status" value="1"/>
</dbReference>
<dbReference type="PROSITE" id="PS50060">
    <property type="entry name" value="MAM_2"/>
    <property type="match status" value="1"/>
</dbReference>
<protein>
    <recommendedName>
        <fullName evidence="8">Metalloendopeptidase</fullName>
        <ecNumber evidence="8">3.4.24.-</ecNumber>
    </recommendedName>
</protein>
<dbReference type="SUPFAM" id="SSF82895">
    <property type="entry name" value="TSP-1 type 1 repeat"/>
    <property type="match status" value="2"/>
</dbReference>
<dbReference type="PRINTS" id="PR01705">
    <property type="entry name" value="TSP1REPEAT"/>
</dbReference>
<dbReference type="Gene3D" id="2.60.120.200">
    <property type="match status" value="1"/>
</dbReference>
<accession>A0ABN8PVI7</accession>
<dbReference type="InterPro" id="IPR013320">
    <property type="entry name" value="ConA-like_dom_sf"/>
</dbReference>
<comment type="caution">
    <text evidence="7">Lacks conserved residue(s) required for the propagation of feature annotation.</text>
</comment>
<organism evidence="11 12">
    <name type="scientific">Porites lobata</name>
    <dbReference type="NCBI Taxonomy" id="104759"/>
    <lineage>
        <taxon>Eukaryota</taxon>
        <taxon>Metazoa</taxon>
        <taxon>Cnidaria</taxon>
        <taxon>Anthozoa</taxon>
        <taxon>Hexacorallia</taxon>
        <taxon>Scleractinia</taxon>
        <taxon>Fungiina</taxon>
        <taxon>Poritidae</taxon>
        <taxon>Porites</taxon>
    </lineage>
</organism>
<dbReference type="InterPro" id="IPR001506">
    <property type="entry name" value="Peptidase_M12A"/>
</dbReference>
<dbReference type="CDD" id="cd06263">
    <property type="entry name" value="MAM"/>
    <property type="match status" value="1"/>
</dbReference>
<dbReference type="InterPro" id="IPR000884">
    <property type="entry name" value="TSP1_rpt"/>
</dbReference>
<dbReference type="InterPro" id="IPR000998">
    <property type="entry name" value="MAM_dom"/>
</dbReference>
<feature type="active site" evidence="7">
    <location>
        <position position="230"/>
    </location>
</feature>
<name>A0ABN8PVI7_9CNID</name>
<dbReference type="InterPro" id="IPR034035">
    <property type="entry name" value="Astacin-like_dom"/>
</dbReference>
<keyword evidence="6" id="KW-0325">Glycoprotein</keyword>
<dbReference type="Pfam" id="PF01400">
    <property type="entry name" value="Astacin"/>
    <property type="match status" value="1"/>
</dbReference>
<evidence type="ECO:0000259" key="10">
    <source>
        <dbReference type="PROSITE" id="PS51864"/>
    </source>
</evidence>
<keyword evidence="4 7" id="KW-0862">Zinc</keyword>
<dbReference type="EC" id="3.4.24.-" evidence="8"/>
<dbReference type="InterPro" id="IPR024079">
    <property type="entry name" value="MetalloPept_cat_dom_sf"/>
</dbReference>
<keyword evidence="1 7" id="KW-0645">Protease</keyword>
<dbReference type="InterPro" id="IPR006026">
    <property type="entry name" value="Peptidase_Metallo"/>
</dbReference>
<evidence type="ECO:0000256" key="2">
    <source>
        <dbReference type="ARBA" id="ARBA00022723"/>
    </source>
</evidence>
<feature type="domain" description="MAM" evidence="9">
    <location>
        <begin position="452"/>
        <end position="614"/>
    </location>
</feature>
<evidence type="ECO:0000256" key="1">
    <source>
        <dbReference type="ARBA" id="ARBA00022670"/>
    </source>
</evidence>